<evidence type="ECO:0008006" key="4">
    <source>
        <dbReference type="Google" id="ProtNLM"/>
    </source>
</evidence>
<accession>A0ABQ4Q325</accession>
<comment type="caution">
    <text evidence="2">The sequence shown here is derived from an EMBL/GenBank/DDBJ whole genome shotgun (WGS) entry which is preliminary data.</text>
</comment>
<keyword evidence="3" id="KW-1185">Reference proteome</keyword>
<gene>
    <name evidence="2" type="ORF">NCCP691_14260</name>
</gene>
<evidence type="ECO:0000256" key="1">
    <source>
        <dbReference type="SAM" id="Phobius"/>
    </source>
</evidence>
<feature type="transmembrane region" description="Helical" evidence="1">
    <location>
        <begin position="28"/>
        <end position="50"/>
    </location>
</feature>
<reference evidence="2 3" key="1">
    <citation type="journal article" date="2022" name="Int. J. Syst. Evol. Microbiol.">
        <title>Noviherbaspirillum aridicola sp. nov., isolated from an arid soil in Pakistan.</title>
        <authorList>
            <person name="Khan I.U."/>
            <person name="Saqib M."/>
            <person name="Amin A."/>
            <person name="Hussain F."/>
            <person name="Li L."/>
            <person name="Liu Y.H."/>
            <person name="Fang B.Z."/>
            <person name="Ahmed I."/>
            <person name="Li W.J."/>
        </authorList>
    </citation>
    <scope>NUCLEOTIDE SEQUENCE [LARGE SCALE GENOMIC DNA]</scope>
    <source>
        <strain evidence="2 3">NCCP-691</strain>
    </source>
</reference>
<keyword evidence="1" id="KW-1133">Transmembrane helix</keyword>
<organism evidence="2 3">
    <name type="scientific">Noviherbaspirillum aridicola</name>
    <dbReference type="NCBI Taxonomy" id="2849687"/>
    <lineage>
        <taxon>Bacteria</taxon>
        <taxon>Pseudomonadati</taxon>
        <taxon>Pseudomonadota</taxon>
        <taxon>Betaproteobacteria</taxon>
        <taxon>Burkholderiales</taxon>
        <taxon>Oxalobacteraceae</taxon>
        <taxon>Noviherbaspirillum</taxon>
    </lineage>
</organism>
<evidence type="ECO:0000313" key="2">
    <source>
        <dbReference type="EMBL" id="GIZ51412.1"/>
    </source>
</evidence>
<evidence type="ECO:0000313" key="3">
    <source>
        <dbReference type="Proteomes" id="UP000887222"/>
    </source>
</evidence>
<dbReference type="RefSeq" id="WP_220807579.1">
    <property type="nucleotide sequence ID" value="NZ_BPMK01000005.1"/>
</dbReference>
<name>A0ABQ4Q325_9BURK</name>
<protein>
    <recommendedName>
        <fullName evidence="4">Sodium:proline symporter</fullName>
    </recommendedName>
</protein>
<sequence length="168" mass="17694">MESKEQQSTPDSAASAPQPRLLRLPARALLAGVAAGIIATPVQLLCWWLDGSPVLQLLLRDTRLAAAILLGPGVLPPPLDLDLAILTAAGAIHFLLSAVYGLVMMPLARLPSWAAAPAGAVAGAALFGINMYGFTSIFPWFAASRDWATFVAHLAFGVSAVWLTRGRR</sequence>
<feature type="transmembrane region" description="Helical" evidence="1">
    <location>
        <begin position="83"/>
        <end position="103"/>
    </location>
</feature>
<keyword evidence="1" id="KW-0812">Transmembrane</keyword>
<feature type="transmembrane region" description="Helical" evidence="1">
    <location>
        <begin position="147"/>
        <end position="164"/>
    </location>
</feature>
<feature type="transmembrane region" description="Helical" evidence="1">
    <location>
        <begin position="115"/>
        <end position="141"/>
    </location>
</feature>
<dbReference type="EMBL" id="BPMK01000005">
    <property type="protein sequence ID" value="GIZ51412.1"/>
    <property type="molecule type" value="Genomic_DNA"/>
</dbReference>
<keyword evidence="1" id="KW-0472">Membrane</keyword>
<dbReference type="Proteomes" id="UP000887222">
    <property type="component" value="Unassembled WGS sequence"/>
</dbReference>
<proteinExistence type="predicted"/>